<dbReference type="GO" id="GO:0030245">
    <property type="term" value="P:cellulose catabolic process"/>
    <property type="evidence" value="ECO:0007669"/>
    <property type="project" value="UniProtKB-KW"/>
</dbReference>
<dbReference type="GO" id="GO:0005576">
    <property type="term" value="C:extracellular region"/>
    <property type="evidence" value="ECO:0007669"/>
    <property type="project" value="TreeGrafter"/>
</dbReference>
<evidence type="ECO:0000256" key="2">
    <source>
        <dbReference type="ARBA" id="ARBA00005641"/>
    </source>
</evidence>
<dbReference type="PANTHER" id="PTHR31297:SF41">
    <property type="entry name" value="ENDOGLUCANASE, PUTATIVE (AFU_ORTHOLOGUE AFUA_5G01830)-RELATED"/>
    <property type="match status" value="1"/>
</dbReference>
<feature type="compositionally biased region" description="Low complexity" evidence="9">
    <location>
        <begin position="411"/>
        <end position="426"/>
    </location>
</feature>
<feature type="region of interest" description="Disordered" evidence="9">
    <location>
        <begin position="390"/>
        <end position="426"/>
    </location>
</feature>
<dbReference type="STRING" id="29364.SAMN04487772_11511"/>
<dbReference type="InterPro" id="IPR018087">
    <property type="entry name" value="Glyco_hydro_5_CS"/>
</dbReference>
<evidence type="ECO:0000256" key="7">
    <source>
        <dbReference type="ARBA" id="ARBA00023326"/>
    </source>
</evidence>
<dbReference type="SMART" id="SM00637">
    <property type="entry name" value="CBD_II"/>
    <property type="match status" value="1"/>
</dbReference>
<dbReference type="EMBL" id="FOHN01000015">
    <property type="protein sequence ID" value="SET32331.1"/>
    <property type="molecule type" value="Genomic_DNA"/>
</dbReference>
<dbReference type="GO" id="GO:0030247">
    <property type="term" value="F:polysaccharide binding"/>
    <property type="evidence" value="ECO:0007669"/>
    <property type="project" value="UniProtKB-UniRule"/>
</dbReference>
<dbReference type="InterPro" id="IPR012291">
    <property type="entry name" value="CBM2_carb-bd_dom_sf"/>
</dbReference>
<dbReference type="InterPro" id="IPR050386">
    <property type="entry name" value="Glycosyl_hydrolase_5"/>
</dbReference>
<evidence type="ECO:0000256" key="8">
    <source>
        <dbReference type="RuleBase" id="RU361153"/>
    </source>
</evidence>
<evidence type="ECO:0000313" key="12">
    <source>
        <dbReference type="EMBL" id="SET32331.1"/>
    </source>
</evidence>
<dbReference type="InterPro" id="IPR001547">
    <property type="entry name" value="Glyco_hydro_5"/>
</dbReference>
<dbReference type="SUPFAM" id="SSF49384">
    <property type="entry name" value="Carbohydrate-binding domain"/>
    <property type="match status" value="1"/>
</dbReference>
<dbReference type="GO" id="GO:0009986">
    <property type="term" value="C:cell surface"/>
    <property type="evidence" value="ECO:0007669"/>
    <property type="project" value="TreeGrafter"/>
</dbReference>
<dbReference type="GO" id="GO:0008810">
    <property type="term" value="F:cellulase activity"/>
    <property type="evidence" value="ECO:0007669"/>
    <property type="project" value="UniProtKB-EC"/>
</dbReference>
<evidence type="ECO:0000256" key="1">
    <source>
        <dbReference type="ARBA" id="ARBA00000966"/>
    </source>
</evidence>
<evidence type="ECO:0000256" key="10">
    <source>
        <dbReference type="SAM" id="SignalP"/>
    </source>
</evidence>
<dbReference type="Proteomes" id="UP000199800">
    <property type="component" value="Unassembled WGS sequence"/>
</dbReference>
<dbReference type="Gene3D" id="2.60.40.290">
    <property type="match status" value="1"/>
</dbReference>
<dbReference type="InterPro" id="IPR017853">
    <property type="entry name" value="GH"/>
</dbReference>
<accession>A0A1I0DJ08</accession>
<dbReference type="PROSITE" id="PS00659">
    <property type="entry name" value="GLYCOSYL_HYDROL_F5"/>
    <property type="match status" value="1"/>
</dbReference>
<protein>
    <recommendedName>
        <fullName evidence="8">Endoglucanase</fullName>
        <ecNumber evidence="8">3.2.1.4</ecNumber>
    </recommendedName>
</protein>
<dbReference type="Pfam" id="PF00553">
    <property type="entry name" value="CBM_2"/>
    <property type="match status" value="1"/>
</dbReference>
<evidence type="ECO:0000256" key="9">
    <source>
        <dbReference type="SAM" id="MobiDB-lite"/>
    </source>
</evidence>
<comment type="catalytic activity">
    <reaction evidence="1 8">
        <text>Endohydrolysis of (1-&gt;4)-beta-D-glucosidic linkages in cellulose, lichenin and cereal beta-D-glucans.</text>
        <dbReference type="EC" id="3.2.1.4"/>
    </reaction>
</comment>
<evidence type="ECO:0000256" key="5">
    <source>
        <dbReference type="ARBA" id="ARBA00023277"/>
    </source>
</evidence>
<dbReference type="PANTHER" id="PTHR31297">
    <property type="entry name" value="GLUCAN ENDO-1,6-BETA-GLUCOSIDASE B"/>
    <property type="match status" value="1"/>
</dbReference>
<dbReference type="EC" id="3.2.1.4" evidence="8"/>
<dbReference type="PROSITE" id="PS51173">
    <property type="entry name" value="CBM2"/>
    <property type="match status" value="1"/>
</dbReference>
<feature type="chain" id="PRO_5039180185" description="Endoglucanase" evidence="10">
    <location>
        <begin position="31"/>
        <end position="526"/>
    </location>
</feature>
<dbReference type="RefSeq" id="WP_092478137.1">
    <property type="nucleotide sequence ID" value="NZ_FOHN01000015.1"/>
</dbReference>
<evidence type="ECO:0000313" key="13">
    <source>
        <dbReference type="Proteomes" id="UP000199800"/>
    </source>
</evidence>
<dbReference type="InterPro" id="IPR008965">
    <property type="entry name" value="CBM2/CBM3_carb-bd_dom_sf"/>
</dbReference>
<evidence type="ECO:0000256" key="4">
    <source>
        <dbReference type="ARBA" id="ARBA00023001"/>
    </source>
</evidence>
<sequence length="526" mass="57774">MRKSSFKAFRTVAALALSAMLVVGSFPNKAVKVDAESTTNKTATEVVADMTAGWNIGNTLDATGTSAPARSSNETAWGNPAVTRQLIEAVGAAGFNTIRVPVSWGQYTTGSNYQIPDFWMSRVKEVVDYCIDNGMYVILNTHHDTNYYSPTNARKYESEKYFKSIWTQVGNKFKNYDSHLIFETMNEPRLVGTSDEWWFPRNNPSNAVREAISCINDYNQVALDAIRATGGNNATRCVMVPGYDASYDGCMVDSFKLPRDSASGRLIVSVHAYTPYDFALNANGTNTFTDRSALDSLFSDLGSKFLSKGTPVVIGEMGASNKNNTSERVKWADYYWSLAERYNNIALCLWDNNIYYNPSDAGEAHQYIDRSNLQWKDPAIIQTIMKHVNGTPAKSDKTSRPAPSVAPSQRPSAAPSQKPSYAPSAAPSYAPSAGGLKVVPVLNDWGSGFEYQITLKNEGATVNNWQIKVKKSDMKINNSWCVNIAESGDYYVITPMSWNAAIGSGQSITFGLQGSNRNGQVSFLLS</sequence>
<keyword evidence="6 8" id="KW-0326">Glycosidase</keyword>
<keyword evidence="5 8" id="KW-0119">Carbohydrate metabolism</keyword>
<keyword evidence="3 8" id="KW-0378">Hydrolase</keyword>
<dbReference type="Gene3D" id="3.20.20.80">
    <property type="entry name" value="Glycosidases"/>
    <property type="match status" value="1"/>
</dbReference>
<keyword evidence="13" id="KW-1185">Reference proteome</keyword>
<reference evidence="12 13" key="1">
    <citation type="submission" date="2016-10" db="EMBL/GenBank/DDBJ databases">
        <authorList>
            <person name="de Groot N.N."/>
        </authorList>
    </citation>
    <scope>NUCLEOTIDE SEQUENCE [LARGE SCALE GENOMIC DNA]</scope>
    <source>
        <strain evidence="12 13">DSM 1801</strain>
    </source>
</reference>
<name>A0A1I0DJ08_9FIRM</name>
<evidence type="ECO:0000256" key="6">
    <source>
        <dbReference type="ARBA" id="ARBA00023295"/>
    </source>
</evidence>
<evidence type="ECO:0000256" key="3">
    <source>
        <dbReference type="ARBA" id="ARBA00022801"/>
    </source>
</evidence>
<dbReference type="OrthoDB" id="9800955at2"/>
<dbReference type="AlphaFoldDB" id="A0A1I0DJ08"/>
<organism evidence="12 13">
    <name type="scientific">[Clostridium] polysaccharolyticum</name>
    <dbReference type="NCBI Taxonomy" id="29364"/>
    <lineage>
        <taxon>Bacteria</taxon>
        <taxon>Bacillati</taxon>
        <taxon>Bacillota</taxon>
        <taxon>Clostridia</taxon>
        <taxon>Lachnospirales</taxon>
        <taxon>Lachnospiraceae</taxon>
    </lineage>
</organism>
<dbReference type="SUPFAM" id="SSF51445">
    <property type="entry name" value="(Trans)glycosidases"/>
    <property type="match status" value="1"/>
</dbReference>
<keyword evidence="10" id="KW-0732">Signal</keyword>
<feature type="signal peptide" evidence="10">
    <location>
        <begin position="1"/>
        <end position="30"/>
    </location>
</feature>
<feature type="domain" description="CBM2" evidence="11">
    <location>
        <begin position="424"/>
        <end position="526"/>
    </location>
</feature>
<dbReference type="Pfam" id="PF00150">
    <property type="entry name" value="Cellulase"/>
    <property type="match status" value="1"/>
</dbReference>
<evidence type="ECO:0000259" key="11">
    <source>
        <dbReference type="PROSITE" id="PS51173"/>
    </source>
</evidence>
<gene>
    <name evidence="12" type="ORF">SAMN04487772_11511</name>
</gene>
<keyword evidence="7 8" id="KW-0624">Polysaccharide degradation</keyword>
<keyword evidence="4 8" id="KW-0136">Cellulose degradation</keyword>
<dbReference type="GO" id="GO:0008422">
    <property type="term" value="F:beta-glucosidase activity"/>
    <property type="evidence" value="ECO:0007669"/>
    <property type="project" value="TreeGrafter"/>
</dbReference>
<comment type="similarity">
    <text evidence="2 8">Belongs to the glycosyl hydrolase 5 (cellulase A) family.</text>
</comment>
<proteinExistence type="inferred from homology"/>
<dbReference type="InterPro" id="IPR001919">
    <property type="entry name" value="CBD2"/>
</dbReference>